<organism evidence="23 24">
    <name type="scientific">Criibacterium bergeronii</name>
    <dbReference type="NCBI Taxonomy" id="1871336"/>
    <lineage>
        <taxon>Bacteria</taxon>
        <taxon>Bacillati</taxon>
        <taxon>Bacillota</taxon>
        <taxon>Clostridia</taxon>
        <taxon>Peptostreptococcales</taxon>
        <taxon>Filifactoraceae</taxon>
        <taxon>Criibacterium</taxon>
    </lineage>
</organism>
<dbReference type="GO" id="GO:0009252">
    <property type="term" value="P:peptidoglycan biosynthetic process"/>
    <property type="evidence" value="ECO:0007669"/>
    <property type="project" value="UniProtKB-KW"/>
</dbReference>
<evidence type="ECO:0000256" key="20">
    <source>
        <dbReference type="ARBA" id="ARBA00049902"/>
    </source>
</evidence>
<evidence type="ECO:0000256" key="4">
    <source>
        <dbReference type="ARBA" id="ARBA00022618"/>
    </source>
</evidence>
<sequence length="386" mass="43531">MQQTEPIRKNNASLKQKKGKADWIIFFLTYMLVLIGLLMVYSSSSIQAQFDRNSNYDSMFFLKKQFKFVILGTIALFIGYKINYRLYKKFAWYIYGLNIFLLVITRFTPLGTISSGGKRWLNLGFMSFQTSEFSKFAIIIIIAYFISQNKNRMNRTSSIIIPLVLAGITFLLILIQPSLSAGLILMITAIAMLFIGGMSYFHTFVLFVTGVLGTYIMSKSAAYRQDRINSYLDPFNDVTGKGYQIVNSILAIASGNLMGVGYGKSTQKYFYIPQPQNDFIFSIYAEEFGFIGCILLIALFLVLIYRIFSLFISVEDVFAKMIVSGIGLLIGIQMFLHIAVVSGLVPNTGIGLPFISYGGTSIMMFLFMIGILLNISKNRKALQKIK</sequence>
<evidence type="ECO:0000256" key="13">
    <source>
        <dbReference type="ARBA" id="ARBA00023316"/>
    </source>
</evidence>
<comment type="caution">
    <text evidence="23">The sequence shown here is derived from an EMBL/GenBank/DDBJ whole genome shotgun (WGS) entry which is preliminary data.</text>
</comment>
<comment type="pathway">
    <text evidence="2">Cell wall biogenesis; peptidoglycan biosynthesis.</text>
</comment>
<gene>
    <name evidence="23" type="primary">ftsW</name>
    <name evidence="23" type="ORF">BBG48_002365</name>
</gene>
<dbReference type="GO" id="GO:0071555">
    <property type="term" value="P:cell wall organization"/>
    <property type="evidence" value="ECO:0007669"/>
    <property type="project" value="UniProtKB-KW"/>
</dbReference>
<evidence type="ECO:0000256" key="12">
    <source>
        <dbReference type="ARBA" id="ARBA00023306"/>
    </source>
</evidence>
<dbReference type="EC" id="2.4.99.28" evidence="19"/>
<dbReference type="PANTHER" id="PTHR30474:SF2">
    <property type="entry name" value="PEPTIDOGLYCAN GLYCOSYLTRANSFERASE FTSW-RELATED"/>
    <property type="match status" value="1"/>
</dbReference>
<dbReference type="InterPro" id="IPR013437">
    <property type="entry name" value="FtsW"/>
</dbReference>
<comment type="function">
    <text evidence="21">Peptidoglycan polymerase that is essential for cell division.</text>
</comment>
<feature type="transmembrane region" description="Helical" evidence="22">
    <location>
        <begin position="90"/>
        <end position="108"/>
    </location>
</feature>
<keyword evidence="11 22" id="KW-0472">Membrane</keyword>
<protein>
    <recommendedName>
        <fullName evidence="17">Probable peptidoglycan glycosyltransferase FtsW</fullName>
        <ecNumber evidence="19">2.4.99.28</ecNumber>
    </recommendedName>
    <alternativeName>
        <fullName evidence="18">Cell division protein FtsW</fullName>
    </alternativeName>
    <alternativeName>
        <fullName evidence="15">Cell wall polymerase</fullName>
    </alternativeName>
    <alternativeName>
        <fullName evidence="14">Peptidoglycan polymerase</fullName>
    </alternativeName>
</protein>
<keyword evidence="24" id="KW-1185">Reference proteome</keyword>
<comment type="similarity">
    <text evidence="16">Belongs to the SEDS family. FtsW subfamily.</text>
</comment>
<keyword evidence="12" id="KW-0131">Cell cycle</keyword>
<keyword evidence="10 22" id="KW-1133">Transmembrane helix</keyword>
<evidence type="ECO:0000256" key="2">
    <source>
        <dbReference type="ARBA" id="ARBA00004752"/>
    </source>
</evidence>
<dbReference type="GO" id="GO:0005886">
    <property type="term" value="C:plasma membrane"/>
    <property type="evidence" value="ECO:0007669"/>
    <property type="project" value="UniProtKB-SubCell"/>
</dbReference>
<keyword evidence="4" id="KW-0132">Cell division</keyword>
<dbReference type="NCBIfam" id="TIGR02614">
    <property type="entry name" value="ftsW"/>
    <property type="match status" value="1"/>
</dbReference>
<dbReference type="InterPro" id="IPR001182">
    <property type="entry name" value="FtsW/RodA"/>
</dbReference>
<comment type="subcellular location">
    <subcellularLocation>
        <location evidence="1">Cell membrane</location>
        <topology evidence="1">Multi-pass membrane protein</topology>
    </subcellularLocation>
</comment>
<evidence type="ECO:0000256" key="18">
    <source>
        <dbReference type="ARBA" id="ARBA00041418"/>
    </source>
</evidence>
<evidence type="ECO:0000256" key="19">
    <source>
        <dbReference type="ARBA" id="ARBA00044770"/>
    </source>
</evidence>
<keyword evidence="9" id="KW-0573">Peptidoglycan synthesis</keyword>
<dbReference type="PANTHER" id="PTHR30474">
    <property type="entry name" value="CELL CYCLE PROTEIN"/>
    <property type="match status" value="1"/>
</dbReference>
<reference evidence="23 24" key="1">
    <citation type="journal article" date="2016" name="Genome Announc.">
        <title>Draft Genome Sequence of Criibacterium bergeronii gen. nov., sp. nov., Strain CCRI-22567T, Isolated from a Vaginal Sample from a Woman with Bacterial Vaginosis.</title>
        <authorList>
            <person name="Maheux A.F."/>
            <person name="Berube E."/>
            <person name="Boudreau D.K."/>
            <person name="Raymond F."/>
            <person name="Corbeil J."/>
            <person name="Roy P.H."/>
            <person name="Boissinot M."/>
            <person name="Omar R.F."/>
        </authorList>
    </citation>
    <scope>NUCLEOTIDE SEQUENCE [LARGE SCALE GENOMIC DNA]</scope>
    <source>
        <strain evidence="23 24">CCRI-22567</strain>
    </source>
</reference>
<evidence type="ECO:0000256" key="3">
    <source>
        <dbReference type="ARBA" id="ARBA00022475"/>
    </source>
</evidence>
<feature type="transmembrane region" description="Helical" evidence="22">
    <location>
        <begin position="159"/>
        <end position="178"/>
    </location>
</feature>
<evidence type="ECO:0000256" key="10">
    <source>
        <dbReference type="ARBA" id="ARBA00022989"/>
    </source>
</evidence>
<evidence type="ECO:0000256" key="7">
    <source>
        <dbReference type="ARBA" id="ARBA00022692"/>
    </source>
</evidence>
<dbReference type="GO" id="GO:0008955">
    <property type="term" value="F:peptidoglycan glycosyltransferase activity"/>
    <property type="evidence" value="ECO:0007669"/>
    <property type="project" value="UniProtKB-EC"/>
</dbReference>
<evidence type="ECO:0000313" key="24">
    <source>
        <dbReference type="Proteomes" id="UP000093352"/>
    </source>
</evidence>
<dbReference type="Pfam" id="PF01098">
    <property type="entry name" value="FTSW_RODA_SPOVE"/>
    <property type="match status" value="1"/>
</dbReference>
<feature type="transmembrane region" description="Helical" evidence="22">
    <location>
        <begin position="245"/>
        <end position="263"/>
    </location>
</feature>
<keyword evidence="8" id="KW-0133">Cell shape</keyword>
<dbReference type="RefSeq" id="WP_068914163.1">
    <property type="nucleotide sequence ID" value="NZ_MBEW02000003.1"/>
</dbReference>
<dbReference type="STRING" id="1871336.BBG48_07060"/>
<evidence type="ECO:0000256" key="21">
    <source>
        <dbReference type="ARBA" id="ARBA00049966"/>
    </source>
</evidence>
<keyword evidence="5" id="KW-0328">Glycosyltransferase</keyword>
<dbReference type="Proteomes" id="UP000093352">
    <property type="component" value="Unassembled WGS sequence"/>
</dbReference>
<dbReference type="AlphaFoldDB" id="A0A371IN66"/>
<evidence type="ECO:0000256" key="17">
    <source>
        <dbReference type="ARBA" id="ARBA00041185"/>
    </source>
</evidence>
<feature type="transmembrane region" description="Helical" evidence="22">
    <location>
        <begin position="354"/>
        <end position="376"/>
    </location>
</feature>
<evidence type="ECO:0000256" key="5">
    <source>
        <dbReference type="ARBA" id="ARBA00022676"/>
    </source>
</evidence>
<feature type="transmembrane region" description="Helical" evidence="22">
    <location>
        <begin position="317"/>
        <end position="342"/>
    </location>
</feature>
<evidence type="ECO:0000256" key="9">
    <source>
        <dbReference type="ARBA" id="ARBA00022984"/>
    </source>
</evidence>
<feature type="transmembrane region" description="Helical" evidence="22">
    <location>
        <begin position="21"/>
        <end position="41"/>
    </location>
</feature>
<evidence type="ECO:0000256" key="15">
    <source>
        <dbReference type="ARBA" id="ARBA00033270"/>
    </source>
</evidence>
<keyword evidence="7 22" id="KW-0812">Transmembrane</keyword>
<keyword evidence="6" id="KW-0808">Transferase</keyword>
<feature type="transmembrane region" description="Helical" evidence="22">
    <location>
        <begin position="128"/>
        <end position="147"/>
    </location>
</feature>
<feature type="transmembrane region" description="Helical" evidence="22">
    <location>
        <begin position="184"/>
        <end position="217"/>
    </location>
</feature>
<keyword evidence="13" id="KW-0961">Cell wall biogenesis/degradation</keyword>
<name>A0A371IN66_9FIRM</name>
<dbReference type="EMBL" id="MBEW02000003">
    <property type="protein sequence ID" value="RDY21935.1"/>
    <property type="molecule type" value="Genomic_DNA"/>
</dbReference>
<feature type="transmembrane region" description="Helical" evidence="22">
    <location>
        <begin position="61"/>
        <end position="78"/>
    </location>
</feature>
<evidence type="ECO:0000256" key="11">
    <source>
        <dbReference type="ARBA" id="ARBA00023136"/>
    </source>
</evidence>
<feature type="transmembrane region" description="Helical" evidence="22">
    <location>
        <begin position="283"/>
        <end position="305"/>
    </location>
</feature>
<proteinExistence type="inferred from homology"/>
<accession>A0A371IN66</accession>
<evidence type="ECO:0000256" key="6">
    <source>
        <dbReference type="ARBA" id="ARBA00022679"/>
    </source>
</evidence>
<dbReference type="GO" id="GO:0008360">
    <property type="term" value="P:regulation of cell shape"/>
    <property type="evidence" value="ECO:0007669"/>
    <property type="project" value="UniProtKB-KW"/>
</dbReference>
<evidence type="ECO:0000256" key="16">
    <source>
        <dbReference type="ARBA" id="ARBA00038053"/>
    </source>
</evidence>
<keyword evidence="3" id="KW-1003">Cell membrane</keyword>
<dbReference type="GO" id="GO:0051301">
    <property type="term" value="P:cell division"/>
    <property type="evidence" value="ECO:0007669"/>
    <property type="project" value="UniProtKB-KW"/>
</dbReference>
<dbReference type="GO" id="GO:0032153">
    <property type="term" value="C:cell division site"/>
    <property type="evidence" value="ECO:0007669"/>
    <property type="project" value="TreeGrafter"/>
</dbReference>
<comment type="catalytic activity">
    <reaction evidence="20">
        <text>[GlcNAc-(1-&gt;4)-Mur2Ac(oyl-L-Ala-gamma-D-Glu-L-Lys-D-Ala-D-Ala)](n)-di-trans,octa-cis-undecaprenyl diphosphate + beta-D-GlcNAc-(1-&gt;4)-Mur2Ac(oyl-L-Ala-gamma-D-Glu-L-Lys-D-Ala-D-Ala)-di-trans,octa-cis-undecaprenyl diphosphate = [GlcNAc-(1-&gt;4)-Mur2Ac(oyl-L-Ala-gamma-D-Glu-L-Lys-D-Ala-D-Ala)](n+1)-di-trans,octa-cis-undecaprenyl diphosphate + di-trans,octa-cis-undecaprenyl diphosphate + H(+)</text>
        <dbReference type="Rhea" id="RHEA:23708"/>
        <dbReference type="Rhea" id="RHEA-COMP:9602"/>
        <dbReference type="Rhea" id="RHEA-COMP:9603"/>
        <dbReference type="ChEBI" id="CHEBI:15378"/>
        <dbReference type="ChEBI" id="CHEBI:58405"/>
        <dbReference type="ChEBI" id="CHEBI:60033"/>
        <dbReference type="ChEBI" id="CHEBI:78435"/>
        <dbReference type="EC" id="2.4.99.28"/>
    </reaction>
</comment>
<evidence type="ECO:0000256" key="22">
    <source>
        <dbReference type="SAM" id="Phobius"/>
    </source>
</evidence>
<evidence type="ECO:0000313" key="23">
    <source>
        <dbReference type="EMBL" id="RDY21935.1"/>
    </source>
</evidence>
<evidence type="ECO:0000256" key="1">
    <source>
        <dbReference type="ARBA" id="ARBA00004651"/>
    </source>
</evidence>
<evidence type="ECO:0000256" key="14">
    <source>
        <dbReference type="ARBA" id="ARBA00032370"/>
    </source>
</evidence>
<dbReference type="GO" id="GO:0015648">
    <property type="term" value="F:lipid-linked peptidoglycan transporter activity"/>
    <property type="evidence" value="ECO:0007669"/>
    <property type="project" value="TreeGrafter"/>
</dbReference>
<evidence type="ECO:0000256" key="8">
    <source>
        <dbReference type="ARBA" id="ARBA00022960"/>
    </source>
</evidence>